<evidence type="ECO:0008006" key="3">
    <source>
        <dbReference type="Google" id="ProtNLM"/>
    </source>
</evidence>
<dbReference type="OrthoDB" id="2823490at2759"/>
<gene>
    <name evidence="1" type="ORF">PDIGIT_LOCUS12216</name>
</gene>
<dbReference type="AlphaFoldDB" id="A0A9W4UMU5"/>
<dbReference type="Proteomes" id="UP001152607">
    <property type="component" value="Unassembled WGS sequence"/>
</dbReference>
<sequence length="279" mass="32348">MLSLLHLPRELRDQIIATVVSSRIKHPSDTQRIRRPTRHWFDGGNGHHVFYPESPRSYISPSCSLFAVNKQLRREAIDAVNRCALAPTIAIAVIDDCWIWPSWDLIIPRLHSVINRLDINLVLANTDDYERYDSSFEIPLPNFHREFFTLLGYLSSVLVSGPRHPLDPVQIDHEVHIKDLYIDLKPSRHIVGPAVFSEQEIPVRAVKDMSHLDHSHLKPLEIGEAKEWLERQSERVEDLIKLRCLPANEWAKPLLERVQNIVMCLDGEVHRTHQIWTYG</sequence>
<keyword evidence="2" id="KW-1185">Reference proteome</keyword>
<name>A0A9W4UMU5_9PLEO</name>
<protein>
    <recommendedName>
        <fullName evidence="3">F-box domain-containing protein</fullName>
    </recommendedName>
</protein>
<comment type="caution">
    <text evidence="1">The sequence shown here is derived from an EMBL/GenBank/DDBJ whole genome shotgun (WGS) entry which is preliminary data.</text>
</comment>
<dbReference type="EMBL" id="CAOQHR010000008">
    <property type="protein sequence ID" value="CAI6339076.1"/>
    <property type="molecule type" value="Genomic_DNA"/>
</dbReference>
<reference evidence="1" key="1">
    <citation type="submission" date="2023-01" db="EMBL/GenBank/DDBJ databases">
        <authorList>
            <person name="Van Ghelder C."/>
            <person name="Rancurel C."/>
        </authorList>
    </citation>
    <scope>NUCLEOTIDE SEQUENCE</scope>
    <source>
        <strain evidence="1">CNCM I-4278</strain>
    </source>
</reference>
<evidence type="ECO:0000313" key="1">
    <source>
        <dbReference type="EMBL" id="CAI6339076.1"/>
    </source>
</evidence>
<accession>A0A9W4UMU5</accession>
<evidence type="ECO:0000313" key="2">
    <source>
        <dbReference type="Proteomes" id="UP001152607"/>
    </source>
</evidence>
<proteinExistence type="predicted"/>
<organism evidence="1 2">
    <name type="scientific">Periconia digitata</name>
    <dbReference type="NCBI Taxonomy" id="1303443"/>
    <lineage>
        <taxon>Eukaryota</taxon>
        <taxon>Fungi</taxon>
        <taxon>Dikarya</taxon>
        <taxon>Ascomycota</taxon>
        <taxon>Pezizomycotina</taxon>
        <taxon>Dothideomycetes</taxon>
        <taxon>Pleosporomycetidae</taxon>
        <taxon>Pleosporales</taxon>
        <taxon>Massarineae</taxon>
        <taxon>Periconiaceae</taxon>
        <taxon>Periconia</taxon>
    </lineage>
</organism>